<protein>
    <submittedName>
        <fullName evidence="3">Amyloid beta A4-binding family B member 2-like isoform X1</fullName>
    </submittedName>
</protein>
<dbReference type="STRING" id="10195.A0A3M7PA16"/>
<dbReference type="PANTHER" id="PTHR14058">
    <property type="entry name" value="AMYLOID BETA A4 PRECURSOR PROTEIN-BINDING FAMILY B"/>
    <property type="match status" value="1"/>
</dbReference>
<dbReference type="InterPro" id="IPR036020">
    <property type="entry name" value="WW_dom_sf"/>
</dbReference>
<dbReference type="GO" id="GO:0005634">
    <property type="term" value="C:nucleus"/>
    <property type="evidence" value="ECO:0007669"/>
    <property type="project" value="TreeGrafter"/>
</dbReference>
<reference evidence="3 4" key="1">
    <citation type="journal article" date="2018" name="Sci. Rep.">
        <title>Genomic signatures of local adaptation to the degree of environmental predictability in rotifers.</title>
        <authorList>
            <person name="Franch-Gras L."/>
            <person name="Hahn C."/>
            <person name="Garcia-Roger E.M."/>
            <person name="Carmona M.J."/>
            <person name="Serra M."/>
            <person name="Gomez A."/>
        </authorList>
    </citation>
    <scope>NUCLEOTIDE SEQUENCE [LARGE SCALE GENOMIC DNA]</scope>
    <source>
        <strain evidence="3">HYR1</strain>
    </source>
</reference>
<dbReference type="InterPro" id="IPR039576">
    <property type="entry name" value="APBB1/2/3"/>
</dbReference>
<dbReference type="Proteomes" id="UP000276133">
    <property type="component" value="Unassembled WGS sequence"/>
</dbReference>
<dbReference type="GO" id="GO:0001540">
    <property type="term" value="F:amyloid-beta binding"/>
    <property type="evidence" value="ECO:0007669"/>
    <property type="project" value="InterPro"/>
</dbReference>
<dbReference type="FunFam" id="2.30.29.30:FF:000317">
    <property type="entry name" value="Amyloid beta A4 protein-binding family B member"/>
    <property type="match status" value="1"/>
</dbReference>
<dbReference type="SUPFAM" id="SSF50729">
    <property type="entry name" value="PH domain-like"/>
    <property type="match status" value="2"/>
</dbReference>
<name>A0A3M7PA16_BRAPC</name>
<sequence length="735" mass="84077">MSMKVESGHKIKLVKERISLYKYQAELNNHLNAQCRQVLNSLSQNTRPEKYPVKSSASRAPQKTNNLIKYVGSREHYIQHSNYWQQIWSFTFNPIYKSDQNEGFENPFYSLLNNKENSLKVIDMYESIYDLKNYKNSELDLISSPDSGIHSENLTRHNSEQSKCSSIQASQNGIDSLYSSIISSKKSSDNLCDYDDSDWESSATNVEQHELPLGWMRCCDEAGIYYWHKPSGTVTRKSPKLDLAPKKFDLDAEFEKSASISPQNFFDQSFMKNSISCSEFSSEKSECSKIRFYVRSLGWVRVNEGDLTPEKISQAVNKCINELSRGIKDFNDVVARWGEGKDLYMDIDDGYLVLLDPIDEKILNKQSIASIKVWGVGRDNGRDFAYVARDQQTKIHMCHVFRSDSGPAKEIANYLRDTCRHLIEEKRQSNSHISSNLKRPDYLPDLVNTTHKKIDINLKFKSVSYSNDTCGKGFENALNFPQAQEEPKKSIRCKYLGCTQVNKASGMPTLNQAIDKIYTKCLNEYKKAKREKQMQIFEQKMKQNLDDDMLNLNLEDVVGDDDVDDYDYDGENDIENSVSFDNLSEISCGRNLGSDVNVIISPSSIVVKKVDCREPSRLSIDSNDTDLIVECRLRYLSFMGISTDIRISGFIMQNADGTFNCHGFMCDNSSGLLCKTIEAACKLRYQKCLDAHPEAYQTSQLRNDVKNTRLASYLTSQLRNVFDNFRTKNLFSKTS</sequence>
<accession>A0A3M7PA16</accession>
<dbReference type="GO" id="GO:0006355">
    <property type="term" value="P:regulation of DNA-templated transcription"/>
    <property type="evidence" value="ECO:0007669"/>
    <property type="project" value="TreeGrafter"/>
</dbReference>
<dbReference type="Gene3D" id="2.20.70.10">
    <property type="match status" value="1"/>
</dbReference>
<dbReference type="AlphaFoldDB" id="A0A3M7PA16"/>
<evidence type="ECO:0000313" key="4">
    <source>
        <dbReference type="Proteomes" id="UP000276133"/>
    </source>
</evidence>
<dbReference type="CDD" id="cd01272">
    <property type="entry name" value="PTB1_Fe65"/>
    <property type="match status" value="1"/>
</dbReference>
<comment type="caution">
    <text evidence="3">The sequence shown here is derived from an EMBL/GenBank/DDBJ whole genome shotgun (WGS) entry which is preliminary data.</text>
</comment>
<dbReference type="EMBL" id="REGN01012321">
    <property type="protein sequence ID" value="RMZ95908.1"/>
    <property type="molecule type" value="Genomic_DNA"/>
</dbReference>
<keyword evidence="4" id="KW-1185">Reference proteome</keyword>
<gene>
    <name evidence="3" type="ORF">BpHYR1_026496</name>
</gene>
<dbReference type="InterPro" id="IPR011993">
    <property type="entry name" value="PH-like_dom_sf"/>
</dbReference>
<dbReference type="SMART" id="SM00462">
    <property type="entry name" value="PTB"/>
    <property type="match status" value="2"/>
</dbReference>
<dbReference type="GO" id="GO:0005737">
    <property type="term" value="C:cytoplasm"/>
    <property type="evidence" value="ECO:0007669"/>
    <property type="project" value="TreeGrafter"/>
</dbReference>
<feature type="domain" description="PID" evidence="2">
    <location>
        <begin position="620"/>
        <end position="695"/>
    </location>
</feature>
<dbReference type="OrthoDB" id="5969782at2759"/>
<dbReference type="PANTHER" id="PTHR14058:SF8">
    <property type="entry name" value="PROTEIN FE65 HOMOLOG"/>
    <property type="match status" value="1"/>
</dbReference>
<dbReference type="PROSITE" id="PS01179">
    <property type="entry name" value="PID"/>
    <property type="match status" value="2"/>
</dbReference>
<dbReference type="Pfam" id="PF00640">
    <property type="entry name" value="PID"/>
    <property type="match status" value="2"/>
</dbReference>
<feature type="domain" description="PID" evidence="2">
    <location>
        <begin position="290"/>
        <end position="429"/>
    </location>
</feature>
<evidence type="ECO:0000259" key="2">
    <source>
        <dbReference type="PROSITE" id="PS01179"/>
    </source>
</evidence>
<evidence type="ECO:0000313" key="3">
    <source>
        <dbReference type="EMBL" id="RMZ95908.1"/>
    </source>
</evidence>
<dbReference type="SUPFAM" id="SSF51045">
    <property type="entry name" value="WW domain"/>
    <property type="match status" value="1"/>
</dbReference>
<dbReference type="Gene3D" id="2.30.29.30">
    <property type="entry name" value="Pleckstrin-homology domain (PH domain)/Phosphotyrosine-binding domain (PTB)"/>
    <property type="match status" value="2"/>
</dbReference>
<proteinExistence type="predicted"/>
<dbReference type="InterPro" id="IPR006020">
    <property type="entry name" value="PTB/PI_dom"/>
</dbReference>
<keyword evidence="1" id="KW-0677">Repeat</keyword>
<organism evidence="3 4">
    <name type="scientific">Brachionus plicatilis</name>
    <name type="common">Marine rotifer</name>
    <name type="synonym">Brachionus muelleri</name>
    <dbReference type="NCBI Taxonomy" id="10195"/>
    <lineage>
        <taxon>Eukaryota</taxon>
        <taxon>Metazoa</taxon>
        <taxon>Spiralia</taxon>
        <taxon>Gnathifera</taxon>
        <taxon>Rotifera</taxon>
        <taxon>Eurotatoria</taxon>
        <taxon>Monogononta</taxon>
        <taxon>Pseudotrocha</taxon>
        <taxon>Ploima</taxon>
        <taxon>Brachionidae</taxon>
        <taxon>Brachionus</taxon>
    </lineage>
</organism>
<evidence type="ECO:0000256" key="1">
    <source>
        <dbReference type="ARBA" id="ARBA00022737"/>
    </source>
</evidence>